<keyword evidence="2" id="KW-1185">Reference proteome</keyword>
<proteinExistence type="predicted"/>
<name>A0A9E7QK46_9CAUD</name>
<protein>
    <submittedName>
        <fullName evidence="1">Uncharacterized protein</fullName>
    </submittedName>
</protein>
<evidence type="ECO:0000313" key="2">
    <source>
        <dbReference type="Proteomes" id="UP001059694"/>
    </source>
</evidence>
<sequence>MADKAAETYFVPAAGADVPDDGVSDLFPLIAEEELQCYLPPTR</sequence>
<organism evidence="1 2">
    <name type="scientific">Arthrobacter phage Janeemi</name>
    <dbReference type="NCBI Taxonomy" id="2927240"/>
    <lineage>
        <taxon>Viruses</taxon>
        <taxon>Duplodnaviria</taxon>
        <taxon>Heunggongvirae</taxon>
        <taxon>Uroviricota</taxon>
        <taxon>Caudoviricetes</taxon>
        <taxon>Casidaviridae</taxon>
        <taxon>Yangvirus</taxon>
        <taxon>Yangvirus janeemi</taxon>
    </lineage>
</organism>
<dbReference type="Proteomes" id="UP001059694">
    <property type="component" value="Segment"/>
</dbReference>
<accession>A0A9E7QK46</accession>
<reference evidence="1" key="1">
    <citation type="submission" date="2022-07" db="EMBL/GenBank/DDBJ databases">
        <authorList>
            <person name="Patel Y.B."/>
            <person name="Mathew B.V."/>
            <person name="Medina A."/>
            <person name="Patel V.P."/>
            <person name="Paul R."/>
            <person name="Saji H."/>
            <person name="Syeda A."/>
            <person name="Thomson J."/>
            <person name="Gibb B.P."/>
            <person name="Furlong K.P."/>
            <person name="Rudner A.D."/>
            <person name="Beyer A.R."/>
            <person name="Chong R.A."/>
            <person name="Edgington N.P."/>
            <person name="Freise A.C."/>
            <person name="Garcia Costas A.M."/>
            <person name="Klyczek K.K."/>
            <person name="Swerdlow S.J."/>
            <person name="Garlena R.A."/>
            <person name="Russell D.A."/>
            <person name="Jacobs-Sera D."/>
            <person name="Hatfull G.F."/>
        </authorList>
    </citation>
    <scope>NUCLEOTIDE SEQUENCE</scope>
</reference>
<dbReference type="EMBL" id="ON970616">
    <property type="protein sequence ID" value="UVK63530.1"/>
    <property type="molecule type" value="Genomic_DNA"/>
</dbReference>
<gene>
    <name evidence="1" type="primary">10</name>
    <name evidence="1" type="ORF">SEA_JANEEMI_10</name>
</gene>
<evidence type="ECO:0000313" key="1">
    <source>
        <dbReference type="EMBL" id="UVK63530.1"/>
    </source>
</evidence>